<dbReference type="GeneID" id="94194626"/>
<sequence>MCIEAIDWILRVAGKDGGNGGDGAAGLAEAITELLKDIEGSVPEANKKAFEQVKQALDSGSGLIAKLAEGLQQFIGYNSSGKITGGGILPANVAKHQVCNAVLNFVIRFLEGLCGITVLGGNTNKEDVTKVIETLRKCVGSGQVPQGFGTLVEGIGGKVGKNSGFNGDVGSKLKEMFGKLKEIVNDHESGERVDDLQAFLEHVTKGSGSETSKDFKTLCDKLKTLFEDGKIKSGMTTTDKHIDLKSLNAIDPVTEFANKLNPSKFKTDLTKALATGVKSGAYAFLAEIKDPSQYTSFYKRVDNKDVNNVQCAKIFLGCLPLYYQALTYIYWGCHDNGGGWRNLTLAGGDLKSYFDSQGFLSPYVDRSKRGVHISGSALKGFQAEFTKGMEGATSVTTFPYASFATKLREKVNGSTSDYTDCPLSALYYGASCYFRYRQIATAKSAGGTPKTIREMLYFLAAFQFSPQYDAFDSYVTEYFKGLHPDLQDKDDDSELKLQVADSGLSTNRNTLSADQLKEYLRASCSFASSVLGMIQGPGANQNNSEPWLFELFCNSAFQFKYTSGAILFSTISNYAYALQFQLLFLYQQCSNNGVKCGWQECSYGRNVNKDSSGNSLQSHICPGFKCTDSRCTHTKGSNNCNHNNYNDQNNSCGKGSNPSPLQAFITGKLPSFNLSTSTTPNHMSDHPQSALCHTPMGFEAAHLRQDPGTGNYILSALRPICGDVSSPFRQLCEKLGCLTKRTPRTLADLFGFIWNLNGQMFNRSETHVTLQDAIQKSTTQTLRTFLTSLKALQPPSLLSNSLNKLTEVSFWNTPDSYGLASRLATNLFSLNQHCHKQEMDGKITHNTSTDGQGCTTSPNDLWSLCQPVRAKPTRGGSDTHAACRGKDCGPYLSPLTHSAGATYAPDHASVYLSWLTYLTDDFHEWFQSFLDEFKNIDCSRTGCRTSSSNSKCDKAHSAGTHGTSDACSCDSVVHCGGVLPVLYRHGFQFHSPHTLSGGKEGQDQTKRSCDMFHAQLSNVLSPDAPLAKLLESIDSFLYLFRFYFFYNQSAFWTIYICVILYTFFFLLDTLRVRSHLHFPSSNSIPPISLLGTGKAPALKKLTKLTYFIP</sequence>
<proteinExistence type="predicted"/>
<protein>
    <submittedName>
        <fullName evidence="2">Variant erythrocyte surface antigen-1 family protein</fullName>
    </submittedName>
</protein>
<organism evidence="2 3">
    <name type="scientific">Babesia caballi</name>
    <dbReference type="NCBI Taxonomy" id="5871"/>
    <lineage>
        <taxon>Eukaryota</taxon>
        <taxon>Sar</taxon>
        <taxon>Alveolata</taxon>
        <taxon>Apicomplexa</taxon>
        <taxon>Aconoidasida</taxon>
        <taxon>Piroplasmida</taxon>
        <taxon>Babesiidae</taxon>
        <taxon>Babesia</taxon>
    </lineage>
</organism>
<keyword evidence="1" id="KW-0472">Membrane</keyword>
<evidence type="ECO:0000313" key="2">
    <source>
        <dbReference type="EMBL" id="GIX63145.1"/>
    </source>
</evidence>
<dbReference type="RefSeq" id="XP_067715214.1">
    <property type="nucleotide sequence ID" value="XM_067859113.1"/>
</dbReference>
<comment type="caution">
    <text evidence="2">The sequence shown here is derived from an EMBL/GenBank/DDBJ whole genome shotgun (WGS) entry which is preliminary data.</text>
</comment>
<dbReference type="EMBL" id="BPLF01000002">
    <property type="protein sequence ID" value="GIX63145.1"/>
    <property type="molecule type" value="Genomic_DNA"/>
</dbReference>
<keyword evidence="3" id="KW-1185">Reference proteome</keyword>
<feature type="transmembrane region" description="Helical" evidence="1">
    <location>
        <begin position="1049"/>
        <end position="1067"/>
    </location>
</feature>
<gene>
    <name evidence="2" type="ORF">BcabD6B2_25800</name>
</gene>
<reference evidence="2 3" key="1">
    <citation type="submission" date="2021-06" db="EMBL/GenBank/DDBJ databases">
        <title>Genome sequence of Babesia caballi.</title>
        <authorList>
            <person name="Yamagishi J."/>
            <person name="Kidaka T."/>
            <person name="Ochi A."/>
        </authorList>
    </citation>
    <scope>NUCLEOTIDE SEQUENCE [LARGE SCALE GENOMIC DNA]</scope>
    <source>
        <strain evidence="2">USDA-D6B2</strain>
    </source>
</reference>
<dbReference type="AlphaFoldDB" id="A0AAV4LTG3"/>
<evidence type="ECO:0000313" key="3">
    <source>
        <dbReference type="Proteomes" id="UP001497744"/>
    </source>
</evidence>
<evidence type="ECO:0000256" key="1">
    <source>
        <dbReference type="SAM" id="Phobius"/>
    </source>
</evidence>
<keyword evidence="1" id="KW-0812">Transmembrane</keyword>
<keyword evidence="1" id="KW-1133">Transmembrane helix</keyword>
<name>A0AAV4LTG3_BABCB</name>
<dbReference type="Proteomes" id="UP001497744">
    <property type="component" value="Unassembled WGS sequence"/>
</dbReference>
<accession>A0AAV4LTG3</accession>